<name>A0A923HRK9_9FIRM</name>
<dbReference type="AlphaFoldDB" id="A0A923HRK9"/>
<gene>
    <name evidence="1" type="ORF">GH810_03600</name>
</gene>
<evidence type="ECO:0008006" key="3">
    <source>
        <dbReference type="Google" id="ProtNLM"/>
    </source>
</evidence>
<reference evidence="1" key="1">
    <citation type="submission" date="2019-10" db="EMBL/GenBank/DDBJ databases">
        <authorList>
            <person name="Ross D.E."/>
            <person name="Gulliver D."/>
        </authorList>
    </citation>
    <scope>NUCLEOTIDE SEQUENCE</scope>
    <source>
        <strain evidence="1">DER-2019</strain>
    </source>
</reference>
<protein>
    <recommendedName>
        <fullName evidence="3">DJ-1/PfpI domain-containing protein</fullName>
    </recommendedName>
</protein>
<evidence type="ECO:0000313" key="2">
    <source>
        <dbReference type="Proteomes" id="UP000616595"/>
    </source>
</evidence>
<accession>A0A923HRK9</accession>
<dbReference type="Gene3D" id="3.40.50.880">
    <property type="match status" value="1"/>
</dbReference>
<dbReference type="InterPro" id="IPR029062">
    <property type="entry name" value="Class_I_gatase-like"/>
</dbReference>
<dbReference type="Proteomes" id="UP000616595">
    <property type="component" value="Unassembled WGS sequence"/>
</dbReference>
<sequence>MRDKNIIISREPGTVVDFALEIVMALAGEKEAENLRKNILYDKKKHTI</sequence>
<comment type="caution">
    <text evidence="1">The sequence shown here is derived from an EMBL/GenBank/DDBJ whole genome shotgun (WGS) entry which is preliminary data.</text>
</comment>
<proteinExistence type="predicted"/>
<organism evidence="1 2">
    <name type="scientific">Acetobacterium paludosum</name>
    <dbReference type="NCBI Taxonomy" id="52693"/>
    <lineage>
        <taxon>Bacteria</taxon>
        <taxon>Bacillati</taxon>
        <taxon>Bacillota</taxon>
        <taxon>Clostridia</taxon>
        <taxon>Eubacteriales</taxon>
        <taxon>Eubacteriaceae</taxon>
        <taxon>Acetobacterium</taxon>
    </lineage>
</organism>
<keyword evidence="2" id="KW-1185">Reference proteome</keyword>
<reference evidence="1" key="2">
    <citation type="submission" date="2020-10" db="EMBL/GenBank/DDBJ databases">
        <title>Comparative genomics of the Acetobacterium genus.</title>
        <authorList>
            <person name="Marshall C."/>
            <person name="May H."/>
            <person name="Norman S."/>
        </authorList>
    </citation>
    <scope>NUCLEOTIDE SEQUENCE</scope>
    <source>
        <strain evidence="1">DER-2019</strain>
    </source>
</reference>
<evidence type="ECO:0000313" key="1">
    <source>
        <dbReference type="EMBL" id="MBC3887393.1"/>
    </source>
</evidence>
<dbReference type="RefSeq" id="WP_186855131.1">
    <property type="nucleotide sequence ID" value="NZ_RXYA01000002.1"/>
</dbReference>
<dbReference type="EMBL" id="WJBD01000003">
    <property type="protein sequence ID" value="MBC3887393.1"/>
    <property type="molecule type" value="Genomic_DNA"/>
</dbReference>